<keyword evidence="2" id="KW-0378">Hydrolase</keyword>
<dbReference type="InterPro" id="IPR035093">
    <property type="entry name" value="RelE/ParE_toxin_dom_sf"/>
</dbReference>
<organism evidence="2">
    <name type="scientific">mine drainage metagenome</name>
    <dbReference type="NCBI Taxonomy" id="410659"/>
    <lineage>
        <taxon>unclassified sequences</taxon>
        <taxon>metagenomes</taxon>
        <taxon>ecological metagenomes</taxon>
    </lineage>
</organism>
<gene>
    <name evidence="2" type="primary">relE_3</name>
    <name evidence="2" type="ORF">GALL_346110</name>
</gene>
<dbReference type="Gene3D" id="3.30.2310.20">
    <property type="entry name" value="RelE-like"/>
    <property type="match status" value="1"/>
</dbReference>
<protein>
    <submittedName>
        <fullName evidence="2">mRNA interferase RelE</fullName>
        <ecNumber evidence="2">3.1.-.-</ecNumber>
    </submittedName>
</protein>
<dbReference type="EC" id="3.1.-.-" evidence="2"/>
<dbReference type="SUPFAM" id="SSF143011">
    <property type="entry name" value="RelE-like"/>
    <property type="match status" value="1"/>
</dbReference>
<dbReference type="Pfam" id="PF05016">
    <property type="entry name" value="ParE_toxin"/>
    <property type="match status" value="1"/>
</dbReference>
<dbReference type="InterPro" id="IPR007712">
    <property type="entry name" value="RelE/ParE_toxin"/>
</dbReference>
<keyword evidence="1" id="KW-1277">Toxin-antitoxin system</keyword>
<sequence>MHGLAFLPEALAEWNALDKGVRSQFRKALEKRLKSPVVESARLRGDLRECFKIKLQSSGHRLVYTIENDQLVVIVVAIGKRDNLAVYKASTKRLS</sequence>
<dbReference type="GO" id="GO:0016787">
    <property type="term" value="F:hydrolase activity"/>
    <property type="evidence" value="ECO:0007669"/>
    <property type="project" value="UniProtKB-KW"/>
</dbReference>
<reference evidence="2" key="1">
    <citation type="submission" date="2016-10" db="EMBL/GenBank/DDBJ databases">
        <title>Sequence of Gallionella enrichment culture.</title>
        <authorList>
            <person name="Poehlein A."/>
            <person name="Muehling M."/>
            <person name="Daniel R."/>
        </authorList>
    </citation>
    <scope>NUCLEOTIDE SEQUENCE</scope>
</reference>
<comment type="caution">
    <text evidence="2">The sequence shown here is derived from an EMBL/GenBank/DDBJ whole genome shotgun (WGS) entry which is preliminary data.</text>
</comment>
<accession>A0A1J5R1H1</accession>
<name>A0A1J5R1H1_9ZZZZ</name>
<dbReference type="AlphaFoldDB" id="A0A1J5R1H1"/>
<proteinExistence type="predicted"/>
<dbReference type="EMBL" id="MLJW01000690">
    <property type="protein sequence ID" value="OIQ83579.1"/>
    <property type="molecule type" value="Genomic_DNA"/>
</dbReference>
<evidence type="ECO:0000256" key="1">
    <source>
        <dbReference type="ARBA" id="ARBA00022649"/>
    </source>
</evidence>
<dbReference type="PANTHER" id="PTHR35601:SF1">
    <property type="entry name" value="TOXIN RELE"/>
    <property type="match status" value="1"/>
</dbReference>
<dbReference type="PANTHER" id="PTHR35601">
    <property type="entry name" value="TOXIN RELE"/>
    <property type="match status" value="1"/>
</dbReference>
<evidence type="ECO:0000313" key="2">
    <source>
        <dbReference type="EMBL" id="OIQ83579.1"/>
    </source>
</evidence>